<dbReference type="Proteomes" id="UP000031876">
    <property type="component" value="Chromosome"/>
</dbReference>
<reference evidence="8 10" key="1">
    <citation type="journal article" date="2015" name="Genome Announc.">
        <title>Complete genome sequences for 35 biothreat assay-relevant bacillus species.</title>
        <authorList>
            <person name="Johnson S.L."/>
            <person name="Daligault H.E."/>
            <person name="Davenport K.W."/>
            <person name="Jaissle J."/>
            <person name="Frey K.G."/>
            <person name="Ladner J.T."/>
            <person name="Broomall S.M."/>
            <person name="Bishop-Lilly K.A."/>
            <person name="Bruce D.C."/>
            <person name="Gibbons H.S."/>
            <person name="Coyne S.R."/>
            <person name="Lo C.C."/>
            <person name="Meincke L."/>
            <person name="Munk A.C."/>
            <person name="Koroleva G.I."/>
            <person name="Rosenzweig C.N."/>
            <person name="Palacios G.F."/>
            <person name="Redden C.L."/>
            <person name="Minogue T.D."/>
            <person name="Chain P.S."/>
        </authorList>
    </citation>
    <scope>NUCLEOTIDE SEQUENCE [LARGE SCALE GENOMIC DNA]</scope>
    <source>
        <strain evidence="8 10">HD1011</strain>
    </source>
</reference>
<dbReference type="Pfam" id="PF13581">
    <property type="entry name" value="HATPase_c_2"/>
    <property type="match status" value="1"/>
</dbReference>
<dbReference type="InterPro" id="IPR010193">
    <property type="entry name" value="RsbW"/>
</dbReference>
<evidence type="ECO:0000313" key="10">
    <source>
        <dbReference type="Proteomes" id="UP000031876"/>
    </source>
</evidence>
<gene>
    <name evidence="6 9" type="primary">rsbW</name>
    <name evidence="8" type="ORF">BF38_2228</name>
    <name evidence="9" type="ORF">FOC89_18815</name>
</gene>
<dbReference type="AlphaFoldDB" id="A0A0B5NTS3"/>
<dbReference type="InterPro" id="IPR036890">
    <property type="entry name" value="HATPase_C_sf"/>
</dbReference>
<feature type="domain" description="Histidine kinase/HSP90-like ATPase" evidence="7">
    <location>
        <begin position="12"/>
        <end position="140"/>
    </location>
</feature>
<comment type="function">
    <text evidence="6">Negative regulator of sigma-B activity. Phosphorylates and inactivates its specific antagonist protein, RsbV. Upon phosphorylation of RsbV, RsbW is released and binds to sigma-B, thereby blocking its ability to form an RNA polymerase holoenzyme (E-sigma-B).</text>
</comment>
<organism evidence="9 11">
    <name type="scientific">Bacillus thuringiensis</name>
    <dbReference type="NCBI Taxonomy" id="1428"/>
    <lineage>
        <taxon>Bacteria</taxon>
        <taxon>Bacillati</taxon>
        <taxon>Bacillota</taxon>
        <taxon>Bacilli</taxon>
        <taxon>Bacillales</taxon>
        <taxon>Bacillaceae</taxon>
        <taxon>Bacillus</taxon>
        <taxon>Bacillus cereus group</taxon>
    </lineage>
</organism>
<dbReference type="HAMAP" id="MF_00638">
    <property type="entry name" value="Anti_sigma_B"/>
    <property type="match status" value="1"/>
</dbReference>
<evidence type="ECO:0000256" key="3">
    <source>
        <dbReference type="ARBA" id="ARBA00022741"/>
    </source>
</evidence>
<dbReference type="GeneID" id="93010020"/>
<dbReference type="SUPFAM" id="SSF55874">
    <property type="entry name" value="ATPase domain of HSP90 chaperone/DNA topoisomerase II/histidine kinase"/>
    <property type="match status" value="1"/>
</dbReference>
<dbReference type="PANTHER" id="PTHR35526">
    <property type="entry name" value="ANTI-SIGMA-F FACTOR RSBW-RELATED"/>
    <property type="match status" value="1"/>
</dbReference>
<name>A0A0B5NTS3_BACTU</name>
<dbReference type="EMBL" id="CP053980">
    <property type="protein sequence ID" value="QKH25889.1"/>
    <property type="molecule type" value="Genomic_DNA"/>
</dbReference>
<dbReference type="Gene3D" id="3.30.565.10">
    <property type="entry name" value="Histidine kinase-like ATPase, C-terminal domain"/>
    <property type="match status" value="1"/>
</dbReference>
<dbReference type="EMBL" id="CP009335">
    <property type="protein sequence ID" value="AJG77381.1"/>
    <property type="molecule type" value="Genomic_DNA"/>
</dbReference>
<sequence length="160" mass="18283">MMERFEKIEMKIPAKAEYVAIIRLTMAGVANRMGFAYDDIEDMKIAISEACTNIVQHAYKEDVGEIAIVFGLYEDRLEIMVADNGVSFDFNNLKRKVGPYDISKPVEHLPENGLGLYLINTLMDDIQIMHDEGMTVLMTKYIQREQVENDGNPISTYESY</sequence>
<evidence type="ECO:0000259" key="7">
    <source>
        <dbReference type="Pfam" id="PF13581"/>
    </source>
</evidence>
<dbReference type="FunFam" id="3.30.565.10:FF:000026">
    <property type="entry name" value="Serine-protein kinase RsbW"/>
    <property type="match status" value="1"/>
</dbReference>
<evidence type="ECO:0000313" key="11">
    <source>
        <dbReference type="Proteomes" id="UP000501107"/>
    </source>
</evidence>
<evidence type="ECO:0000256" key="5">
    <source>
        <dbReference type="ARBA" id="ARBA00022840"/>
    </source>
</evidence>
<dbReference type="NCBIfam" id="NF003144">
    <property type="entry name" value="PRK04069.1"/>
    <property type="match status" value="1"/>
</dbReference>
<dbReference type="GO" id="GO:0016989">
    <property type="term" value="F:sigma factor antagonist activity"/>
    <property type="evidence" value="ECO:0007669"/>
    <property type="project" value="InterPro"/>
</dbReference>
<dbReference type="RefSeq" id="WP_000970573.1">
    <property type="nucleotide sequence ID" value="NZ_CP009335.1"/>
</dbReference>
<keyword evidence="4 6" id="KW-0418">Kinase</keyword>
<comment type="catalytic activity">
    <reaction evidence="6">
        <text>L-threonyl-[protein] + ATP = O-phospho-L-threonyl-[protein] + ADP + H(+)</text>
        <dbReference type="Rhea" id="RHEA:46608"/>
        <dbReference type="Rhea" id="RHEA-COMP:11060"/>
        <dbReference type="Rhea" id="RHEA-COMP:11605"/>
        <dbReference type="ChEBI" id="CHEBI:15378"/>
        <dbReference type="ChEBI" id="CHEBI:30013"/>
        <dbReference type="ChEBI" id="CHEBI:30616"/>
        <dbReference type="ChEBI" id="CHEBI:61977"/>
        <dbReference type="ChEBI" id="CHEBI:456216"/>
        <dbReference type="EC" id="2.7.11.1"/>
    </reaction>
</comment>
<dbReference type="OMA" id="KPEYVGV"/>
<evidence type="ECO:0000256" key="4">
    <source>
        <dbReference type="ARBA" id="ARBA00022777"/>
    </source>
</evidence>
<dbReference type="InterPro" id="IPR003594">
    <property type="entry name" value="HATPase_dom"/>
</dbReference>
<evidence type="ECO:0000313" key="8">
    <source>
        <dbReference type="EMBL" id="AJG77381.1"/>
    </source>
</evidence>
<keyword evidence="3 6" id="KW-0547">Nucleotide-binding</keyword>
<protein>
    <recommendedName>
        <fullName evidence="6">Serine-protein kinase RsbW</fullName>
        <ecNumber evidence="6">2.7.11.1</ecNumber>
    </recommendedName>
    <alternativeName>
        <fullName evidence="6">Anti-sigma-B factor</fullName>
    </alternativeName>
    <alternativeName>
        <fullName evidence="6">Sigma-B negative effector RsbW</fullName>
    </alternativeName>
</protein>
<evidence type="ECO:0000256" key="2">
    <source>
        <dbReference type="ARBA" id="ARBA00022679"/>
    </source>
</evidence>
<keyword evidence="5 6" id="KW-0067">ATP-binding</keyword>
<keyword evidence="2 6" id="KW-0808">Transferase</keyword>
<comment type="similarity">
    <text evidence="6">Belongs to the anti-sigma-factor family.</text>
</comment>
<accession>A0A0B5NTS3</accession>
<dbReference type="GO" id="GO:0004674">
    <property type="term" value="F:protein serine/threonine kinase activity"/>
    <property type="evidence" value="ECO:0007669"/>
    <property type="project" value="UniProtKB-KW"/>
</dbReference>
<dbReference type="EC" id="2.7.11.1" evidence="6"/>
<dbReference type="InterPro" id="IPR050267">
    <property type="entry name" value="Anti-sigma-factor_SerPK"/>
</dbReference>
<reference evidence="9 11" key="2">
    <citation type="submission" date="2020-05" db="EMBL/GenBank/DDBJ databases">
        <title>FDA dAtabase for Regulatory Grade micrObial Sequences (FDA-ARGOS): Supporting development and validation of Infectious Disease Dx tests.</title>
        <authorList>
            <person name="Nelson B."/>
            <person name="Plummer A."/>
            <person name="Tallon L."/>
            <person name="Sadzewicz L."/>
            <person name="Zhao X."/>
            <person name="Vavikolanu K."/>
            <person name="Mehta A."/>
            <person name="Aluvathingal J."/>
            <person name="Nadendla S."/>
            <person name="Myers T."/>
            <person name="Yan Y."/>
            <person name="Sichtig H."/>
        </authorList>
    </citation>
    <scope>NUCLEOTIDE SEQUENCE [LARGE SCALE GENOMIC DNA]</scope>
    <source>
        <strain evidence="9 11">FDAARGOS_795</strain>
    </source>
</reference>
<dbReference type="PANTHER" id="PTHR35526:SF9">
    <property type="entry name" value="SERINE-PROTEIN KINASE RSBW"/>
    <property type="match status" value="1"/>
</dbReference>
<dbReference type="NCBIfam" id="TIGR01924">
    <property type="entry name" value="rsbW_low_gc"/>
    <property type="match status" value="1"/>
</dbReference>
<evidence type="ECO:0000256" key="1">
    <source>
        <dbReference type="ARBA" id="ARBA00022527"/>
    </source>
</evidence>
<evidence type="ECO:0000313" key="9">
    <source>
        <dbReference type="EMBL" id="QKH25889.1"/>
    </source>
</evidence>
<keyword evidence="1 6" id="KW-0723">Serine/threonine-protein kinase</keyword>
<dbReference type="SMR" id="A0A0B5NTS3"/>
<dbReference type="GO" id="GO:0005524">
    <property type="term" value="F:ATP binding"/>
    <property type="evidence" value="ECO:0007669"/>
    <property type="project" value="UniProtKB-KW"/>
</dbReference>
<proteinExistence type="inferred from homology"/>
<comment type="catalytic activity">
    <reaction evidence="6">
        <text>L-seryl-[protein] + ATP = O-phospho-L-seryl-[protein] + ADP + H(+)</text>
        <dbReference type="Rhea" id="RHEA:17989"/>
        <dbReference type="Rhea" id="RHEA-COMP:9863"/>
        <dbReference type="Rhea" id="RHEA-COMP:11604"/>
        <dbReference type="ChEBI" id="CHEBI:15378"/>
        <dbReference type="ChEBI" id="CHEBI:29999"/>
        <dbReference type="ChEBI" id="CHEBI:30616"/>
        <dbReference type="ChEBI" id="CHEBI:83421"/>
        <dbReference type="ChEBI" id="CHEBI:456216"/>
        <dbReference type="EC" id="2.7.11.1"/>
    </reaction>
</comment>
<evidence type="ECO:0000256" key="6">
    <source>
        <dbReference type="HAMAP-Rule" id="MF_00638"/>
    </source>
</evidence>
<dbReference type="CDD" id="cd16936">
    <property type="entry name" value="HATPase_RsbW-like"/>
    <property type="match status" value="1"/>
</dbReference>
<dbReference type="KEGG" id="btw:BF38_2228"/>
<dbReference type="Proteomes" id="UP000501107">
    <property type="component" value="Chromosome"/>
</dbReference>